<dbReference type="InterPro" id="IPR004563">
    <property type="entry name" value="Apolipo_AcylTrfase"/>
</dbReference>
<keyword evidence="8 9" id="KW-0012">Acyltransferase</keyword>
<evidence type="ECO:0000313" key="11">
    <source>
        <dbReference type="EMBL" id="MBE9575459.1"/>
    </source>
</evidence>
<evidence type="ECO:0000259" key="10">
    <source>
        <dbReference type="PROSITE" id="PS50263"/>
    </source>
</evidence>
<dbReference type="Proteomes" id="UP000656274">
    <property type="component" value="Unassembled WGS sequence"/>
</dbReference>
<keyword evidence="5 9" id="KW-0812">Transmembrane</keyword>
<evidence type="ECO:0000256" key="8">
    <source>
        <dbReference type="ARBA" id="ARBA00023315"/>
    </source>
</evidence>
<comment type="function">
    <text evidence="9">Catalyzes the phospholipid dependent N-acylation of the N-terminal cysteine of apolipoprotein, the last step in lipoprotein maturation.</text>
</comment>
<dbReference type="NCBIfam" id="TIGR00546">
    <property type="entry name" value="lnt"/>
    <property type="match status" value="1"/>
</dbReference>
<feature type="transmembrane region" description="Helical" evidence="9">
    <location>
        <begin position="12"/>
        <end position="43"/>
    </location>
</feature>
<sequence>MFKNLYKEYSSTIIAAFLSALAYTEMCVILILISWVPFFYFLFQSKTAKNALKKGAVFGFIYGLFLFKWIFSSLKEYTSEVIIGVAVIVLLSIIYSLVYALLSYLFFIIKKFYSIKYFALSLLSIASVLTLFDELLSYLFIGIPFLNLRVGFTLSNSLYLVQFSKYGGVAILTFIVFFINACIADYFNRKSKLLLKYLIVFLPSLYLLGYVLYVKNDSLESKKIKVSVATANISPKISWDAKNGSQLAQEYFSLCKQASQSNPDFILWPESTIPWVFEENDDLVAEFLKINQSNAIHVIGVNKPVSSDKTLNSAAFISNSKSPQFYSKNILLKGFEEPLLSYFQIPFYYNLKLKYTTNNDSRPIKTANGKVGVLICNESIENSQVQKEINLGANYFFVLSNDGWFKDSYISLYHFYIARIMAVAYNRDFVISSNCGYSGFIKNNGEIVEVNQSNEAYTNTQLTKNNNEKTFYSKYPNIFYILLILILSINTILSIKSLKL</sequence>
<protein>
    <recommendedName>
        <fullName evidence="9">Apolipoprotein N-acyltransferase</fullName>
        <shortName evidence="9">ALP N-acyltransferase</shortName>
        <ecNumber evidence="9">2.3.1.269</ecNumber>
    </recommendedName>
</protein>
<reference evidence="11 12" key="1">
    <citation type="submission" date="2020-10" db="EMBL/GenBank/DDBJ databases">
        <title>The genome sequence of Flavobacterium aquaticum 1Y8A.</title>
        <authorList>
            <person name="Liu Y."/>
        </authorList>
    </citation>
    <scope>NUCLEOTIDE SEQUENCE [LARGE SCALE GENOMIC DNA]</scope>
    <source>
        <strain evidence="11 12">1Y8A</strain>
    </source>
</reference>
<evidence type="ECO:0000256" key="2">
    <source>
        <dbReference type="ARBA" id="ARBA00010065"/>
    </source>
</evidence>
<feature type="transmembrane region" description="Helical" evidence="9">
    <location>
        <begin position="83"/>
        <end position="107"/>
    </location>
</feature>
<dbReference type="PROSITE" id="PS50263">
    <property type="entry name" value="CN_HYDROLASE"/>
    <property type="match status" value="1"/>
</dbReference>
<dbReference type="InterPro" id="IPR003010">
    <property type="entry name" value="C-N_Hydrolase"/>
</dbReference>
<feature type="transmembrane region" description="Helical" evidence="9">
    <location>
        <begin position="166"/>
        <end position="187"/>
    </location>
</feature>
<evidence type="ECO:0000256" key="6">
    <source>
        <dbReference type="ARBA" id="ARBA00022989"/>
    </source>
</evidence>
<keyword evidence="12" id="KW-1185">Reference proteome</keyword>
<dbReference type="HAMAP" id="MF_01148">
    <property type="entry name" value="Lnt"/>
    <property type="match status" value="1"/>
</dbReference>
<comment type="catalytic activity">
    <reaction evidence="9">
        <text>N-terminal S-1,2-diacyl-sn-glyceryl-L-cysteinyl-[lipoprotein] + a glycerophospholipid = N-acyl-S-1,2-diacyl-sn-glyceryl-L-cysteinyl-[lipoprotein] + a 2-acyl-sn-glycero-3-phospholipid + H(+)</text>
        <dbReference type="Rhea" id="RHEA:48228"/>
        <dbReference type="Rhea" id="RHEA-COMP:14681"/>
        <dbReference type="Rhea" id="RHEA-COMP:14684"/>
        <dbReference type="ChEBI" id="CHEBI:15378"/>
        <dbReference type="ChEBI" id="CHEBI:136912"/>
        <dbReference type="ChEBI" id="CHEBI:140656"/>
        <dbReference type="ChEBI" id="CHEBI:140657"/>
        <dbReference type="ChEBI" id="CHEBI:140660"/>
        <dbReference type="EC" id="2.3.1.269"/>
    </reaction>
</comment>
<accession>A0ABR9WPK8</accession>
<gene>
    <name evidence="9 11" type="primary">lnt</name>
    <name evidence="11" type="ORF">IM755_01950</name>
</gene>
<evidence type="ECO:0000256" key="9">
    <source>
        <dbReference type="HAMAP-Rule" id="MF_01148"/>
    </source>
</evidence>
<dbReference type="EC" id="2.3.1.269" evidence="9"/>
<keyword evidence="4 9" id="KW-0808">Transferase</keyword>
<name>A0ABR9WPK8_9FLAO</name>
<keyword evidence="7 9" id="KW-0472">Membrane</keyword>
<evidence type="ECO:0000256" key="3">
    <source>
        <dbReference type="ARBA" id="ARBA00022475"/>
    </source>
</evidence>
<dbReference type="Pfam" id="PF20154">
    <property type="entry name" value="LNT_N"/>
    <property type="match status" value="1"/>
</dbReference>
<evidence type="ECO:0000313" key="12">
    <source>
        <dbReference type="Proteomes" id="UP000656274"/>
    </source>
</evidence>
<dbReference type="InterPro" id="IPR045378">
    <property type="entry name" value="LNT_N"/>
</dbReference>
<keyword evidence="6 9" id="KW-1133">Transmembrane helix</keyword>
<dbReference type="SUPFAM" id="SSF56317">
    <property type="entry name" value="Carbon-nitrogen hydrolase"/>
    <property type="match status" value="1"/>
</dbReference>
<dbReference type="RefSeq" id="WP_194093373.1">
    <property type="nucleotide sequence ID" value="NZ_JADFTZ010000001.1"/>
</dbReference>
<feature type="domain" description="CN hydrolase" evidence="10">
    <location>
        <begin position="224"/>
        <end position="464"/>
    </location>
</feature>
<evidence type="ECO:0000256" key="5">
    <source>
        <dbReference type="ARBA" id="ARBA00022692"/>
    </source>
</evidence>
<feature type="transmembrane region" description="Helical" evidence="9">
    <location>
        <begin position="478"/>
        <end position="495"/>
    </location>
</feature>
<feature type="transmembrane region" description="Helical" evidence="9">
    <location>
        <begin position="119"/>
        <end position="146"/>
    </location>
</feature>
<comment type="caution">
    <text evidence="11">The sequence shown here is derived from an EMBL/GenBank/DDBJ whole genome shotgun (WGS) entry which is preliminary data.</text>
</comment>
<dbReference type="Pfam" id="PF00795">
    <property type="entry name" value="CN_hydrolase"/>
    <property type="match status" value="1"/>
</dbReference>
<dbReference type="PANTHER" id="PTHR38686">
    <property type="entry name" value="APOLIPOPROTEIN N-ACYLTRANSFERASE"/>
    <property type="match status" value="1"/>
</dbReference>
<dbReference type="Gene3D" id="3.60.110.10">
    <property type="entry name" value="Carbon-nitrogen hydrolase"/>
    <property type="match status" value="1"/>
</dbReference>
<comment type="subcellular location">
    <subcellularLocation>
        <location evidence="1 9">Cell membrane</location>
        <topology evidence="1 9">Multi-pass membrane protein</topology>
    </subcellularLocation>
</comment>
<keyword evidence="3 9" id="KW-1003">Cell membrane</keyword>
<dbReference type="EMBL" id="JADFTZ010000001">
    <property type="protein sequence ID" value="MBE9575459.1"/>
    <property type="molecule type" value="Genomic_DNA"/>
</dbReference>
<dbReference type="InterPro" id="IPR036526">
    <property type="entry name" value="C-N_Hydrolase_sf"/>
</dbReference>
<dbReference type="PANTHER" id="PTHR38686:SF1">
    <property type="entry name" value="APOLIPOPROTEIN N-ACYLTRANSFERASE"/>
    <property type="match status" value="1"/>
</dbReference>
<evidence type="ECO:0000256" key="4">
    <source>
        <dbReference type="ARBA" id="ARBA00022679"/>
    </source>
</evidence>
<comment type="pathway">
    <text evidence="9">Protein modification; lipoprotein biosynthesis (N-acyl transfer).</text>
</comment>
<evidence type="ECO:0000256" key="1">
    <source>
        <dbReference type="ARBA" id="ARBA00004651"/>
    </source>
</evidence>
<feature type="transmembrane region" description="Helical" evidence="9">
    <location>
        <begin position="55"/>
        <end position="71"/>
    </location>
</feature>
<proteinExistence type="inferred from homology"/>
<feature type="transmembrane region" description="Helical" evidence="9">
    <location>
        <begin position="194"/>
        <end position="213"/>
    </location>
</feature>
<organism evidence="11 12">
    <name type="scientific">Flavobacterium proteolyticum</name>
    <dbReference type="NCBI Taxonomy" id="2911683"/>
    <lineage>
        <taxon>Bacteria</taxon>
        <taxon>Pseudomonadati</taxon>
        <taxon>Bacteroidota</taxon>
        <taxon>Flavobacteriia</taxon>
        <taxon>Flavobacteriales</taxon>
        <taxon>Flavobacteriaceae</taxon>
        <taxon>Flavobacterium</taxon>
    </lineage>
</organism>
<comment type="similarity">
    <text evidence="2 9">Belongs to the CN hydrolase family. Apolipoprotein N-acyltransferase subfamily.</text>
</comment>
<evidence type="ECO:0000256" key="7">
    <source>
        <dbReference type="ARBA" id="ARBA00023136"/>
    </source>
</evidence>